<dbReference type="AlphaFoldDB" id="A0A7K0DTU6"/>
<comment type="caution">
    <text evidence="1">The sequence shown here is derived from an EMBL/GenBank/DDBJ whole genome shotgun (WGS) entry which is preliminary data.</text>
</comment>
<gene>
    <name evidence="1" type="ORF">NRB56_47790</name>
</gene>
<sequence length="196" mass="21332">MSVLSPDPSGWGVPGVLPLDRSIEHARRHVLRYRMAVVTHSTADLVNVAGGWLFDRVMAGWDVTVLAPDLSDPRPLRILGARVVDLRDAMAIRRARVVPQSYALSATVCATEERVHDWALSCLGRGGHEVTLWGEDLPDELGSRTTAAQHAPSRAARAFKARAMAAIADPARPIAEVETFRIAGRPRRGRGEPLPV</sequence>
<name>A0A7K0DTU6_9NOCA</name>
<organism evidence="1 2">
    <name type="scientific">Nocardia aurantia</name>
    <dbReference type="NCBI Taxonomy" id="2585199"/>
    <lineage>
        <taxon>Bacteria</taxon>
        <taxon>Bacillati</taxon>
        <taxon>Actinomycetota</taxon>
        <taxon>Actinomycetes</taxon>
        <taxon>Mycobacteriales</taxon>
        <taxon>Nocardiaceae</taxon>
        <taxon>Nocardia</taxon>
    </lineage>
</organism>
<evidence type="ECO:0000313" key="1">
    <source>
        <dbReference type="EMBL" id="MQY29189.1"/>
    </source>
</evidence>
<reference evidence="1 2" key="1">
    <citation type="submission" date="2019-10" db="EMBL/GenBank/DDBJ databases">
        <title>Nocardia macrotermitis sp. nov. and Nocardia aurantia sp. nov., isolated from the gut of fungus growing-termite Macrotermes natalensis.</title>
        <authorList>
            <person name="Benndorf R."/>
            <person name="Schwitalla J."/>
            <person name="Martin K."/>
            <person name="De Beer W."/>
            <person name="Kaster A.-K."/>
            <person name="Vollmers J."/>
            <person name="Poulsen M."/>
            <person name="Beemelmanns C."/>
        </authorList>
    </citation>
    <scope>NUCLEOTIDE SEQUENCE [LARGE SCALE GENOMIC DNA]</scope>
    <source>
        <strain evidence="1 2">RB56</strain>
    </source>
</reference>
<protein>
    <submittedName>
        <fullName evidence="1">Uncharacterized protein</fullName>
    </submittedName>
</protein>
<keyword evidence="2" id="KW-1185">Reference proteome</keyword>
<dbReference type="Proteomes" id="UP000431401">
    <property type="component" value="Unassembled WGS sequence"/>
</dbReference>
<dbReference type="EMBL" id="WEGI01000010">
    <property type="protein sequence ID" value="MQY29189.1"/>
    <property type="molecule type" value="Genomic_DNA"/>
</dbReference>
<proteinExistence type="predicted"/>
<evidence type="ECO:0000313" key="2">
    <source>
        <dbReference type="Proteomes" id="UP000431401"/>
    </source>
</evidence>
<accession>A0A7K0DTU6</accession>